<dbReference type="EMBL" id="BSXT01002663">
    <property type="protein sequence ID" value="GMF50232.1"/>
    <property type="molecule type" value="Genomic_DNA"/>
</dbReference>
<reference evidence="6" key="1">
    <citation type="submission" date="2023-04" db="EMBL/GenBank/DDBJ databases">
        <title>Phytophthora fragariaefolia NBRC 109709.</title>
        <authorList>
            <person name="Ichikawa N."/>
            <person name="Sato H."/>
            <person name="Tonouchi N."/>
        </authorList>
    </citation>
    <scope>NUCLEOTIDE SEQUENCE</scope>
    <source>
        <strain evidence="6">NBRC 109709</strain>
    </source>
</reference>
<gene>
    <name evidence="6" type="ORF">Pfra01_002000100</name>
</gene>
<proteinExistence type="inferred from homology"/>
<feature type="region of interest" description="Disordered" evidence="4">
    <location>
        <begin position="44"/>
        <end position="95"/>
    </location>
</feature>
<keyword evidence="2" id="KW-0645">Protease</keyword>
<dbReference type="SUPFAM" id="SSF54001">
    <property type="entry name" value="Cysteine proteinases"/>
    <property type="match status" value="1"/>
</dbReference>
<feature type="region of interest" description="Disordered" evidence="4">
    <location>
        <begin position="158"/>
        <end position="189"/>
    </location>
</feature>
<evidence type="ECO:0000259" key="5">
    <source>
        <dbReference type="Pfam" id="PF02902"/>
    </source>
</evidence>
<comment type="caution">
    <text evidence="6">The sequence shown here is derived from an EMBL/GenBank/DDBJ whole genome shotgun (WGS) entry which is preliminary data.</text>
</comment>
<feature type="compositionally biased region" description="Basic residues" evidence="4">
    <location>
        <begin position="167"/>
        <end position="185"/>
    </location>
</feature>
<evidence type="ECO:0000256" key="1">
    <source>
        <dbReference type="ARBA" id="ARBA00005234"/>
    </source>
</evidence>
<accession>A0A9W6Y1D7</accession>
<dbReference type="Gene3D" id="3.40.395.10">
    <property type="entry name" value="Adenoviral Proteinase, Chain A"/>
    <property type="match status" value="1"/>
</dbReference>
<dbReference type="OrthoDB" id="115385at2759"/>
<evidence type="ECO:0000256" key="3">
    <source>
        <dbReference type="ARBA" id="ARBA00022801"/>
    </source>
</evidence>
<dbReference type="Proteomes" id="UP001165121">
    <property type="component" value="Unassembled WGS sequence"/>
</dbReference>
<dbReference type="GO" id="GO:0006508">
    <property type="term" value="P:proteolysis"/>
    <property type="evidence" value="ECO:0007669"/>
    <property type="project" value="UniProtKB-KW"/>
</dbReference>
<dbReference type="InterPro" id="IPR003653">
    <property type="entry name" value="Peptidase_C48_C"/>
</dbReference>
<evidence type="ECO:0000313" key="7">
    <source>
        <dbReference type="Proteomes" id="UP001165121"/>
    </source>
</evidence>
<evidence type="ECO:0000313" key="6">
    <source>
        <dbReference type="EMBL" id="GMF50232.1"/>
    </source>
</evidence>
<keyword evidence="3" id="KW-0378">Hydrolase</keyword>
<organism evidence="6 7">
    <name type="scientific">Phytophthora fragariaefolia</name>
    <dbReference type="NCBI Taxonomy" id="1490495"/>
    <lineage>
        <taxon>Eukaryota</taxon>
        <taxon>Sar</taxon>
        <taxon>Stramenopiles</taxon>
        <taxon>Oomycota</taxon>
        <taxon>Peronosporomycetes</taxon>
        <taxon>Peronosporales</taxon>
        <taxon>Peronosporaceae</taxon>
        <taxon>Phytophthora</taxon>
    </lineage>
</organism>
<dbReference type="Pfam" id="PF02902">
    <property type="entry name" value="Peptidase_C48"/>
    <property type="match status" value="1"/>
</dbReference>
<comment type="similarity">
    <text evidence="1">Belongs to the peptidase C48 family.</text>
</comment>
<evidence type="ECO:0000256" key="4">
    <source>
        <dbReference type="SAM" id="MobiDB-lite"/>
    </source>
</evidence>
<feature type="domain" description="Ubiquitin-like protease family profile" evidence="5">
    <location>
        <begin position="377"/>
        <end position="473"/>
    </location>
</feature>
<dbReference type="AlphaFoldDB" id="A0A9W6Y1D7"/>
<dbReference type="GO" id="GO:0008234">
    <property type="term" value="F:cysteine-type peptidase activity"/>
    <property type="evidence" value="ECO:0007669"/>
    <property type="project" value="InterPro"/>
</dbReference>
<protein>
    <submittedName>
        <fullName evidence="6">Unnamed protein product</fullName>
    </submittedName>
</protein>
<dbReference type="InterPro" id="IPR038765">
    <property type="entry name" value="Papain-like_cys_pep_sf"/>
</dbReference>
<keyword evidence="7" id="KW-1185">Reference proteome</keyword>
<sequence>MKAYTKALNVLRSVAALFKHGDYGAISLATKQHEPVPDYNPTDICGGERSMQDETEELDSSASVDVNEERYEDEGPAGANGNACETQLGPDHQLGTHLGTQLATYSTQLGNPSLDRVDKDDQPELGIGVERLSAESSSATESNEVQVRLINLAGANDEFELESPPKSKGRPKQKAKAAKARRNRNKPTFNSSYQKLTQFKLFTFLNPIAHEISKLPLTKPLLRPEDIVRKFPMNVITKCMAKMTAYQRKHSGVRELDIALEIVGLGVFANSTVALMKKWHAACKTLKKFEKALEWIEKLLFERVNNPSFLVEEDTELPDMLKNILLLSSKVRVAFNICMFESIITQSYIRGSTSTLGVVVDGHVTANQSDTLLAIPVLSNEIVLFPVNCSGNQWCSVMLYLNKRKVFIYDSSASSYLVSLRAVAQKLITLLPIDVRPSPRLHVFEPGLGVQVDNYNCGVYVLLAFEIFLASPIRYVNKQTLQCLRYRYLRVSTQA</sequence>
<name>A0A9W6Y1D7_9STRA</name>
<evidence type="ECO:0000256" key="2">
    <source>
        <dbReference type="ARBA" id="ARBA00022670"/>
    </source>
</evidence>